<accession>A0ABV1CWN1</accession>
<dbReference type="EMBL" id="JBBMEU010000024">
    <property type="protein sequence ID" value="MEQ2422160.1"/>
    <property type="molecule type" value="Genomic_DNA"/>
</dbReference>
<feature type="transmembrane region" description="Helical" evidence="13">
    <location>
        <begin position="130"/>
        <end position="151"/>
    </location>
</feature>
<name>A0ABV1CWN1_9FIRM</name>
<comment type="function">
    <text evidence="1">Multidrug efflux pump.</text>
</comment>
<proteinExistence type="inferred from homology"/>
<feature type="transmembrane region" description="Helical" evidence="13">
    <location>
        <begin position="55"/>
        <end position="75"/>
    </location>
</feature>
<evidence type="ECO:0000256" key="2">
    <source>
        <dbReference type="ARBA" id="ARBA00004651"/>
    </source>
</evidence>
<feature type="transmembrane region" description="Helical" evidence="13">
    <location>
        <begin position="87"/>
        <end position="110"/>
    </location>
</feature>
<evidence type="ECO:0000256" key="11">
    <source>
        <dbReference type="ARBA" id="ARBA00023136"/>
    </source>
</evidence>
<evidence type="ECO:0000256" key="6">
    <source>
        <dbReference type="ARBA" id="ARBA00022449"/>
    </source>
</evidence>
<feature type="transmembrane region" description="Helical" evidence="13">
    <location>
        <begin position="315"/>
        <end position="337"/>
    </location>
</feature>
<feature type="transmembrane region" description="Helical" evidence="13">
    <location>
        <begin position="415"/>
        <end position="434"/>
    </location>
</feature>
<evidence type="ECO:0000256" key="5">
    <source>
        <dbReference type="ARBA" id="ARBA00022448"/>
    </source>
</evidence>
<organism evidence="14 15">
    <name type="scientific">Megasphaera intestinihominis</name>
    <dbReference type="NCBI Taxonomy" id="3133159"/>
    <lineage>
        <taxon>Bacteria</taxon>
        <taxon>Bacillati</taxon>
        <taxon>Bacillota</taxon>
        <taxon>Negativicutes</taxon>
        <taxon>Veillonellales</taxon>
        <taxon>Veillonellaceae</taxon>
        <taxon>Megasphaera</taxon>
    </lineage>
</organism>
<evidence type="ECO:0000256" key="9">
    <source>
        <dbReference type="ARBA" id="ARBA00022989"/>
    </source>
</evidence>
<dbReference type="InterPro" id="IPR002528">
    <property type="entry name" value="MATE_fam"/>
</dbReference>
<feature type="transmembrane region" description="Helical" evidence="13">
    <location>
        <begin position="357"/>
        <end position="374"/>
    </location>
</feature>
<evidence type="ECO:0000256" key="7">
    <source>
        <dbReference type="ARBA" id="ARBA00022475"/>
    </source>
</evidence>
<keyword evidence="9 13" id="KW-1133">Transmembrane helix</keyword>
<keyword evidence="10" id="KW-0406">Ion transport</keyword>
<keyword evidence="7" id="KW-1003">Cell membrane</keyword>
<dbReference type="PANTHER" id="PTHR43298:SF2">
    <property type="entry name" value="FMN_FAD EXPORTER YEEO-RELATED"/>
    <property type="match status" value="1"/>
</dbReference>
<evidence type="ECO:0000256" key="8">
    <source>
        <dbReference type="ARBA" id="ARBA00022692"/>
    </source>
</evidence>
<evidence type="ECO:0000256" key="10">
    <source>
        <dbReference type="ARBA" id="ARBA00023065"/>
    </source>
</evidence>
<evidence type="ECO:0000256" key="13">
    <source>
        <dbReference type="SAM" id="Phobius"/>
    </source>
</evidence>
<feature type="transmembrane region" description="Helical" evidence="13">
    <location>
        <begin position="163"/>
        <end position="183"/>
    </location>
</feature>
<feature type="transmembrane region" description="Helical" evidence="13">
    <location>
        <begin position="195"/>
        <end position="215"/>
    </location>
</feature>
<evidence type="ECO:0000256" key="4">
    <source>
        <dbReference type="ARBA" id="ARBA00020268"/>
    </source>
</evidence>
<feature type="transmembrane region" description="Helical" evidence="13">
    <location>
        <begin position="283"/>
        <end position="303"/>
    </location>
</feature>
<feature type="transmembrane region" description="Helical" evidence="13">
    <location>
        <begin position="386"/>
        <end position="409"/>
    </location>
</feature>
<dbReference type="PIRSF" id="PIRSF006603">
    <property type="entry name" value="DinF"/>
    <property type="match status" value="1"/>
</dbReference>
<evidence type="ECO:0000256" key="3">
    <source>
        <dbReference type="ARBA" id="ARBA00010199"/>
    </source>
</evidence>
<keyword evidence="5" id="KW-0813">Transport</keyword>
<comment type="similarity">
    <text evidence="3">Belongs to the multi antimicrobial extrusion (MATE) (TC 2.A.66.1) family.</text>
</comment>
<evidence type="ECO:0000313" key="14">
    <source>
        <dbReference type="EMBL" id="MEQ2422160.1"/>
    </source>
</evidence>
<sequence>MFPHWFQLRHFLALFFPLLLTQMAQVGTSVFSSIFSGQAGTIDLAGVAVAVNIWYPVFAGLCGIFFGISPIIAQLRGAQKTEEIPTYIMQSLYLSLGFTAVIFLAGAFLLPPFLDFMGLDAPVRYIAWEYLKALALGLVPICLQATMRYIVDAHGKTHVSMAILVTNLVLTIILFRLLIFGAGPIPAMGGIGTGYAITIASWLSFLLFVGVLQWMEPFRSYHLWSRLRPFSWYHGYHQLELGIPIFIAVFCETSLFSIVGLLMAEFGTLYLAANQAAISFSTLTYTLPWSISLTATIVIGYEVGARNYAAARQYAVLCQMTALTIAIALIVVTYHFVDHIAAIFTSDAETFWAIRMFIFYAVAFSFFDAAGTPVQGILRGYKDVKIITYVAFVTYWLISIPMGYAMAHVTSYGPYGYWISLIISLAINASALNWRLWKHTAWKVPVLSSSTKE</sequence>
<protein>
    <recommendedName>
        <fullName evidence="4">Probable multidrug resistance protein NorM</fullName>
    </recommendedName>
    <alternativeName>
        <fullName evidence="12">Multidrug-efflux transporter</fullName>
    </alternativeName>
</protein>
<comment type="caution">
    <text evidence="14">The sequence shown here is derived from an EMBL/GenBank/DDBJ whole genome shotgun (WGS) entry which is preliminary data.</text>
</comment>
<dbReference type="InterPro" id="IPR050222">
    <property type="entry name" value="MATE_MdtK"/>
</dbReference>
<keyword evidence="11 13" id="KW-0472">Membrane</keyword>
<reference evidence="14 15" key="1">
    <citation type="submission" date="2024-03" db="EMBL/GenBank/DDBJ databases">
        <title>Human intestinal bacterial collection.</title>
        <authorList>
            <person name="Pauvert C."/>
            <person name="Hitch T.C.A."/>
            <person name="Clavel T."/>
        </authorList>
    </citation>
    <scope>NUCLEOTIDE SEQUENCE [LARGE SCALE GENOMIC DNA]</scope>
    <source>
        <strain evidence="14 15">CLA-AA-H81</strain>
    </source>
</reference>
<dbReference type="PANTHER" id="PTHR43298">
    <property type="entry name" value="MULTIDRUG RESISTANCE PROTEIN NORM-RELATED"/>
    <property type="match status" value="1"/>
</dbReference>
<keyword evidence="8 13" id="KW-0812">Transmembrane</keyword>
<keyword evidence="15" id="KW-1185">Reference proteome</keyword>
<dbReference type="Proteomes" id="UP001433088">
    <property type="component" value="Unassembled WGS sequence"/>
</dbReference>
<evidence type="ECO:0000256" key="1">
    <source>
        <dbReference type="ARBA" id="ARBA00003408"/>
    </source>
</evidence>
<evidence type="ECO:0000313" key="15">
    <source>
        <dbReference type="Proteomes" id="UP001433088"/>
    </source>
</evidence>
<keyword evidence="6" id="KW-0050">Antiport</keyword>
<gene>
    <name evidence="14" type="ORF">WMO23_05370</name>
</gene>
<feature type="transmembrane region" description="Helical" evidence="13">
    <location>
        <begin position="236"/>
        <end position="263"/>
    </location>
</feature>
<comment type="subcellular location">
    <subcellularLocation>
        <location evidence="2">Cell membrane</location>
        <topology evidence="2">Multi-pass membrane protein</topology>
    </subcellularLocation>
</comment>
<evidence type="ECO:0000256" key="12">
    <source>
        <dbReference type="ARBA" id="ARBA00031636"/>
    </source>
</evidence>
<dbReference type="NCBIfam" id="TIGR00797">
    <property type="entry name" value="matE"/>
    <property type="match status" value="1"/>
</dbReference>
<dbReference type="InterPro" id="IPR048279">
    <property type="entry name" value="MdtK-like"/>
</dbReference>
<dbReference type="CDD" id="cd13131">
    <property type="entry name" value="MATE_NorM_like"/>
    <property type="match status" value="1"/>
</dbReference>
<dbReference type="RefSeq" id="WP_349173410.1">
    <property type="nucleotide sequence ID" value="NZ_JBBMEU010000024.1"/>
</dbReference>
<dbReference type="Pfam" id="PF01554">
    <property type="entry name" value="MatE"/>
    <property type="match status" value="2"/>
</dbReference>